<dbReference type="GO" id="GO:0043565">
    <property type="term" value="F:sequence-specific DNA binding"/>
    <property type="evidence" value="ECO:0007669"/>
    <property type="project" value="TreeGrafter"/>
</dbReference>
<keyword evidence="3 6" id="KW-0238">DNA-binding</keyword>
<evidence type="ECO:0000313" key="6">
    <source>
        <dbReference type="EMBL" id="MBB4121287.1"/>
    </source>
</evidence>
<dbReference type="Proteomes" id="UP000530571">
    <property type="component" value="Unassembled WGS sequence"/>
</dbReference>
<keyword evidence="4" id="KW-0804">Transcription</keyword>
<dbReference type="RefSeq" id="WP_183483552.1">
    <property type="nucleotide sequence ID" value="NZ_JACIDZ010000003.1"/>
</dbReference>
<dbReference type="EMBL" id="JACIDZ010000003">
    <property type="protein sequence ID" value="MBB4121287.1"/>
    <property type="molecule type" value="Genomic_DNA"/>
</dbReference>
<evidence type="ECO:0000259" key="5">
    <source>
        <dbReference type="PROSITE" id="PS50931"/>
    </source>
</evidence>
<reference evidence="6 7" key="1">
    <citation type="submission" date="2020-08" db="EMBL/GenBank/DDBJ databases">
        <title>Genomic Encyclopedia of Type Strains, Phase IV (KMG-IV): sequencing the most valuable type-strain genomes for metagenomic binning, comparative biology and taxonomic classification.</title>
        <authorList>
            <person name="Goeker M."/>
        </authorList>
    </citation>
    <scope>NUCLEOTIDE SEQUENCE [LARGE SCALE GENOMIC DNA]</scope>
    <source>
        <strain evidence="6 7">DSM 28101</strain>
    </source>
</reference>
<name>A0A7W6PAC4_9HYPH</name>
<organism evidence="6 7">
    <name type="scientific">Martelella radicis</name>
    <dbReference type="NCBI Taxonomy" id="1397476"/>
    <lineage>
        <taxon>Bacteria</taxon>
        <taxon>Pseudomonadati</taxon>
        <taxon>Pseudomonadota</taxon>
        <taxon>Alphaproteobacteria</taxon>
        <taxon>Hyphomicrobiales</taxon>
        <taxon>Aurantimonadaceae</taxon>
        <taxon>Martelella</taxon>
    </lineage>
</organism>
<dbReference type="InterPro" id="IPR036390">
    <property type="entry name" value="WH_DNA-bd_sf"/>
</dbReference>
<dbReference type="InterPro" id="IPR036388">
    <property type="entry name" value="WH-like_DNA-bd_sf"/>
</dbReference>
<evidence type="ECO:0000256" key="4">
    <source>
        <dbReference type="ARBA" id="ARBA00023163"/>
    </source>
</evidence>
<dbReference type="Pfam" id="PF00126">
    <property type="entry name" value="HTH_1"/>
    <property type="match status" value="1"/>
</dbReference>
<comment type="similarity">
    <text evidence="1">Belongs to the LysR transcriptional regulatory family.</text>
</comment>
<dbReference type="InterPro" id="IPR005119">
    <property type="entry name" value="LysR_subst-bd"/>
</dbReference>
<sequence>MNLRGLRLLHLIVLTGSLSEAAARLNLSPSAASRLLSQLEDQLSLTLFSRSRRNLELTEDGAEFYQQIANTLTGIDEIATVARDIKTRKRNWLSVVTAPPLANALVVPAIAAMREAGHEFQCTVHVESRFAIESKVAARGYNLGVISLPVENAIIPLDIMPILKARLCVLMPENHALARHREITPTMLENAPFVTLAPGQRWRSRLDEVMGGSGLRVDTAVETGSTIVTVEMVRMGLGVTLIDPVCAPALTTKGLVLRPLAGDHWITYASLHAKGPRSQLSEVFLDALSQHVEVQRAERPEIADLFYLI</sequence>
<dbReference type="AlphaFoldDB" id="A0A7W6PAC4"/>
<evidence type="ECO:0000256" key="1">
    <source>
        <dbReference type="ARBA" id="ARBA00009437"/>
    </source>
</evidence>
<accession>A0A7W6PAC4</accession>
<dbReference type="SUPFAM" id="SSF53850">
    <property type="entry name" value="Periplasmic binding protein-like II"/>
    <property type="match status" value="1"/>
</dbReference>
<dbReference type="InterPro" id="IPR000847">
    <property type="entry name" value="LysR_HTH_N"/>
</dbReference>
<dbReference type="GO" id="GO:0010628">
    <property type="term" value="P:positive regulation of gene expression"/>
    <property type="evidence" value="ECO:0007669"/>
    <property type="project" value="TreeGrafter"/>
</dbReference>
<comment type="caution">
    <text evidence="6">The sequence shown here is derived from an EMBL/GenBank/DDBJ whole genome shotgun (WGS) entry which is preliminary data.</text>
</comment>
<feature type="domain" description="HTH lysR-type" evidence="5">
    <location>
        <begin position="1"/>
        <end position="58"/>
    </location>
</feature>
<evidence type="ECO:0000256" key="2">
    <source>
        <dbReference type="ARBA" id="ARBA00023015"/>
    </source>
</evidence>
<keyword evidence="7" id="KW-1185">Reference proteome</keyword>
<proteinExistence type="inferred from homology"/>
<dbReference type="PROSITE" id="PS50931">
    <property type="entry name" value="HTH_LYSR"/>
    <property type="match status" value="1"/>
</dbReference>
<dbReference type="SUPFAM" id="SSF46785">
    <property type="entry name" value="Winged helix' DNA-binding domain"/>
    <property type="match status" value="1"/>
</dbReference>
<dbReference type="PANTHER" id="PTHR30427">
    <property type="entry name" value="TRANSCRIPTIONAL ACTIVATOR PROTEIN LYSR"/>
    <property type="match status" value="1"/>
</dbReference>
<evidence type="ECO:0000256" key="3">
    <source>
        <dbReference type="ARBA" id="ARBA00023125"/>
    </source>
</evidence>
<dbReference type="Pfam" id="PF03466">
    <property type="entry name" value="LysR_substrate"/>
    <property type="match status" value="1"/>
</dbReference>
<protein>
    <submittedName>
        <fullName evidence="6">DNA-binding transcriptional LysR family regulator</fullName>
    </submittedName>
</protein>
<gene>
    <name evidence="6" type="ORF">GGR30_001201</name>
</gene>
<evidence type="ECO:0000313" key="7">
    <source>
        <dbReference type="Proteomes" id="UP000530571"/>
    </source>
</evidence>
<keyword evidence="2" id="KW-0805">Transcription regulation</keyword>
<dbReference type="PANTHER" id="PTHR30427:SF1">
    <property type="entry name" value="TRANSCRIPTIONAL ACTIVATOR PROTEIN LYSR"/>
    <property type="match status" value="1"/>
</dbReference>
<dbReference type="Gene3D" id="3.40.190.290">
    <property type="match status" value="1"/>
</dbReference>
<dbReference type="GO" id="GO:0003700">
    <property type="term" value="F:DNA-binding transcription factor activity"/>
    <property type="evidence" value="ECO:0007669"/>
    <property type="project" value="InterPro"/>
</dbReference>
<dbReference type="Gene3D" id="1.10.10.10">
    <property type="entry name" value="Winged helix-like DNA-binding domain superfamily/Winged helix DNA-binding domain"/>
    <property type="match status" value="1"/>
</dbReference>